<dbReference type="Pfam" id="PF00512">
    <property type="entry name" value="HisKA"/>
    <property type="match status" value="1"/>
</dbReference>
<dbReference type="Pfam" id="PF00072">
    <property type="entry name" value="Response_reg"/>
    <property type="match status" value="1"/>
</dbReference>
<dbReference type="SUPFAM" id="SSF47384">
    <property type="entry name" value="Homodimeric domain of signal transducing histidine kinase"/>
    <property type="match status" value="1"/>
</dbReference>
<dbReference type="Gene3D" id="3.30.450.40">
    <property type="match status" value="1"/>
</dbReference>
<keyword evidence="10" id="KW-0902">Two-component regulatory system</keyword>
<reference evidence="18 19" key="1">
    <citation type="submission" date="2012-06" db="EMBL/GenBank/DDBJ databases">
        <title>Finished chromosome of genome of Crinalium epipsammum PCC 9333.</title>
        <authorList>
            <consortium name="US DOE Joint Genome Institute"/>
            <person name="Gugger M."/>
            <person name="Coursin T."/>
            <person name="Rippka R."/>
            <person name="Tandeau De Marsac N."/>
            <person name="Huntemann M."/>
            <person name="Wei C.-L."/>
            <person name="Han J."/>
            <person name="Detter J.C."/>
            <person name="Han C."/>
            <person name="Tapia R."/>
            <person name="Davenport K."/>
            <person name="Daligault H."/>
            <person name="Erkkila T."/>
            <person name="Gu W."/>
            <person name="Munk A.C.C."/>
            <person name="Teshima H."/>
            <person name="Xu Y."/>
            <person name="Chain P."/>
            <person name="Chen A."/>
            <person name="Krypides N."/>
            <person name="Mavromatis K."/>
            <person name="Markowitz V."/>
            <person name="Szeto E."/>
            <person name="Ivanova N."/>
            <person name="Mikhailova N."/>
            <person name="Ovchinnikova G."/>
            <person name="Pagani I."/>
            <person name="Pati A."/>
            <person name="Goodwin L."/>
            <person name="Peters L."/>
            <person name="Pitluck S."/>
            <person name="Woyke T."/>
            <person name="Kerfeld C."/>
        </authorList>
    </citation>
    <scope>NUCLEOTIDE SEQUENCE [LARGE SCALE GENOMIC DNA]</scope>
    <source>
        <strain evidence="18 19">PCC 9333</strain>
    </source>
</reference>
<dbReference type="Proteomes" id="UP000010472">
    <property type="component" value="Chromosome"/>
</dbReference>
<dbReference type="InterPro" id="IPR003594">
    <property type="entry name" value="HATPase_dom"/>
</dbReference>
<name>K9W6N6_9CYAN</name>
<dbReference type="GO" id="GO:0005524">
    <property type="term" value="F:ATP binding"/>
    <property type="evidence" value="ECO:0007669"/>
    <property type="project" value="UniProtKB-KW"/>
</dbReference>
<dbReference type="InterPro" id="IPR001789">
    <property type="entry name" value="Sig_transdc_resp-reg_receiver"/>
</dbReference>
<dbReference type="PROSITE" id="PS50110">
    <property type="entry name" value="RESPONSE_REGULATORY"/>
    <property type="match status" value="1"/>
</dbReference>
<dbReference type="InterPro" id="IPR053159">
    <property type="entry name" value="Hybrid_Histidine_Kinase"/>
</dbReference>
<keyword evidence="7" id="KW-0547">Nucleotide-binding</keyword>
<keyword evidence="19" id="KW-1185">Reference proteome</keyword>
<dbReference type="InterPro" id="IPR011006">
    <property type="entry name" value="CheY-like_superfamily"/>
</dbReference>
<dbReference type="CDD" id="cd00082">
    <property type="entry name" value="HisKA"/>
    <property type="match status" value="1"/>
</dbReference>
<dbReference type="SUPFAM" id="SSF48452">
    <property type="entry name" value="TPR-like"/>
    <property type="match status" value="1"/>
</dbReference>
<evidence type="ECO:0000256" key="13">
    <source>
        <dbReference type="ARBA" id="ARBA00074306"/>
    </source>
</evidence>
<evidence type="ECO:0000256" key="12">
    <source>
        <dbReference type="ARBA" id="ARBA00023306"/>
    </source>
</evidence>
<evidence type="ECO:0000256" key="10">
    <source>
        <dbReference type="ARBA" id="ARBA00023012"/>
    </source>
</evidence>
<dbReference type="FunFam" id="1.10.287.130:FF:000038">
    <property type="entry name" value="Sensory transduction histidine kinase"/>
    <property type="match status" value="1"/>
</dbReference>
<dbReference type="Pfam" id="PF01590">
    <property type="entry name" value="GAF"/>
    <property type="match status" value="1"/>
</dbReference>
<dbReference type="GO" id="GO:0016020">
    <property type="term" value="C:membrane"/>
    <property type="evidence" value="ECO:0007669"/>
    <property type="project" value="UniProtKB-SubCell"/>
</dbReference>
<dbReference type="RefSeq" id="WP_015205204.1">
    <property type="nucleotide sequence ID" value="NC_019753.1"/>
</dbReference>
<evidence type="ECO:0000256" key="3">
    <source>
        <dbReference type="ARBA" id="ARBA00006402"/>
    </source>
</evidence>
<dbReference type="Gene3D" id="3.40.50.2300">
    <property type="match status" value="1"/>
</dbReference>
<evidence type="ECO:0000256" key="9">
    <source>
        <dbReference type="ARBA" id="ARBA00022840"/>
    </source>
</evidence>
<dbReference type="eggNOG" id="COG0745">
    <property type="taxonomic scope" value="Bacteria"/>
</dbReference>
<organism evidence="18 19">
    <name type="scientific">Crinalium epipsammum PCC 9333</name>
    <dbReference type="NCBI Taxonomy" id="1173022"/>
    <lineage>
        <taxon>Bacteria</taxon>
        <taxon>Bacillati</taxon>
        <taxon>Cyanobacteriota</taxon>
        <taxon>Cyanophyceae</taxon>
        <taxon>Gomontiellales</taxon>
        <taxon>Gomontiellaceae</taxon>
        <taxon>Crinalium</taxon>
    </lineage>
</organism>
<comment type="similarity">
    <text evidence="3">In the N-terminal section; belongs to the phytochrome family.</text>
</comment>
<proteinExistence type="inferred from homology"/>
<evidence type="ECO:0000256" key="6">
    <source>
        <dbReference type="ARBA" id="ARBA00022679"/>
    </source>
</evidence>
<evidence type="ECO:0000256" key="5">
    <source>
        <dbReference type="ARBA" id="ARBA00022553"/>
    </source>
</evidence>
<dbReference type="OrthoDB" id="9809348at2"/>
<dbReference type="STRING" id="1173022.Cri9333_4324"/>
<dbReference type="SMART" id="SM00388">
    <property type="entry name" value="HisKA"/>
    <property type="match status" value="1"/>
</dbReference>
<evidence type="ECO:0000259" key="17">
    <source>
        <dbReference type="PROSITE" id="PS50110"/>
    </source>
</evidence>
<dbReference type="EC" id="2.7.13.3" evidence="4"/>
<keyword evidence="6" id="KW-0808">Transferase</keyword>
<dbReference type="InterPro" id="IPR003661">
    <property type="entry name" value="HisK_dim/P_dom"/>
</dbReference>
<dbReference type="CDD" id="cd16922">
    <property type="entry name" value="HATPase_EvgS-ArcB-TorS-like"/>
    <property type="match status" value="1"/>
</dbReference>
<dbReference type="Gene3D" id="1.10.287.130">
    <property type="match status" value="1"/>
</dbReference>
<dbReference type="SMART" id="SM00387">
    <property type="entry name" value="HATPase_c"/>
    <property type="match status" value="1"/>
</dbReference>
<gene>
    <name evidence="18" type="ORF">Cri9333_4324</name>
</gene>
<evidence type="ECO:0000256" key="14">
    <source>
        <dbReference type="PROSITE-ProRule" id="PRU00169"/>
    </source>
</evidence>
<dbReference type="SMART" id="SM00065">
    <property type="entry name" value="GAF"/>
    <property type="match status" value="1"/>
</dbReference>
<accession>K9W6N6</accession>
<keyword evidence="11" id="KW-0472">Membrane</keyword>
<dbReference type="eggNOG" id="COG3899">
    <property type="taxonomic scope" value="Bacteria"/>
</dbReference>
<keyword evidence="15" id="KW-0175">Coiled coil</keyword>
<dbReference type="Pfam" id="PF02518">
    <property type="entry name" value="HATPase_c"/>
    <property type="match status" value="1"/>
</dbReference>
<dbReference type="SUPFAM" id="SSF55874">
    <property type="entry name" value="ATPase domain of HSP90 chaperone/DNA topoisomerase II/histidine kinase"/>
    <property type="match status" value="1"/>
</dbReference>
<evidence type="ECO:0000313" key="18">
    <source>
        <dbReference type="EMBL" id="AFZ15110.1"/>
    </source>
</evidence>
<dbReference type="InterPro" id="IPR005467">
    <property type="entry name" value="His_kinase_dom"/>
</dbReference>
<keyword evidence="12" id="KW-0131">Cell cycle</keyword>
<evidence type="ECO:0000313" key="19">
    <source>
        <dbReference type="Proteomes" id="UP000010472"/>
    </source>
</evidence>
<evidence type="ECO:0000256" key="7">
    <source>
        <dbReference type="ARBA" id="ARBA00022741"/>
    </source>
</evidence>
<evidence type="ECO:0000259" key="16">
    <source>
        <dbReference type="PROSITE" id="PS50109"/>
    </source>
</evidence>
<dbReference type="InterPro" id="IPR036097">
    <property type="entry name" value="HisK_dim/P_sf"/>
</dbReference>
<dbReference type="InterPro" id="IPR003018">
    <property type="entry name" value="GAF"/>
</dbReference>
<feature type="modified residue" description="4-aspartylphosphate" evidence="14">
    <location>
        <position position="1233"/>
    </location>
</feature>
<evidence type="ECO:0000256" key="11">
    <source>
        <dbReference type="ARBA" id="ARBA00023136"/>
    </source>
</evidence>
<dbReference type="PROSITE" id="PS50109">
    <property type="entry name" value="HIS_KIN"/>
    <property type="match status" value="1"/>
</dbReference>
<feature type="domain" description="Histidine kinase" evidence="16">
    <location>
        <begin position="933"/>
        <end position="1158"/>
    </location>
</feature>
<feature type="coiled-coil region" evidence="15">
    <location>
        <begin position="881"/>
        <end position="926"/>
    </location>
</feature>
<dbReference type="PRINTS" id="PR00344">
    <property type="entry name" value="BCTRLSENSOR"/>
</dbReference>
<keyword evidence="9" id="KW-0067">ATP-binding</keyword>
<dbReference type="Gene3D" id="3.30.565.10">
    <property type="entry name" value="Histidine kinase-like ATPase, C-terminal domain"/>
    <property type="match status" value="1"/>
</dbReference>
<sequence length="1390" mass="156284">MRLAACIGNQFEVQVLALAAEKSLQETVVSLREAIALGLILPLSNAYKSLELGVTLPKTAPVVAFKFAHDRIQQAAYSLNEESDRQYYHHQIGQSILHNTLISQLEQKVFDIVNHFNLGINHKALPSYILNSEGEKKRFIKLAQLNLIAAEKAQAASAYQSALRYVQTGLEILPTDSWLCNYELTLALYILAAQTAYLSGELEQMNQYATVVINHAKTLLDQVKIYQLKIQVCTAQTQFSQAIQIALEVLKLLEFKLSEATPKNIQTALLETSNNLVGTQIEHLLKLPPMNEPRVLAIINILSGAISPAYIAAPELLPFIVIQQVNLSVKYGNANTSPFAYAMYGLILCGVTLDIESGYQFGQLALNLLEKLDAKAIAAKTLLVVNTNIEVWKVHVRTTLNSLQEAHQIGIENGDLEFAGYSAANRSYYSYFTGRELTELQRELSGYIQVLSKFKQSRNVDALEMYLQVISNLTSPSFFPERLVGQYYESDRLPRLQQTNDRHELFHFYLNKLILCYLFHDFEQAQVNARLAESYLDGVVGLALITNLYFYDSLTRLRVYLQSSFLAQGEILLQVRANQNKLKFWARHAPMNYLHKFYLVEAECHRVLEEDYQAIETYDRAIALAKEHEYIHEEALAYELTANFYLSKGKIIIAKAYMQEARYCYFKWGATAKVADLESHYPQLFLGVLIPSKQTNQILNTGNQTLNQLDFHTIFKASQVISSEIVLDTLLTKLMKIAIENAGAEKGFLILEKQGEWVIQAEGAIERGEVATLQSLNLEPLPATYVPKSIINYVARTKENIIINNAMSEGNFTQDIYIQAHQPKSVLCIPIINQGKLIGILYLENSLITGAFSSDRATPSQSERLKVLNILTSQAAISIQNALLYNNLEQANQQLAEYSRTLELKVEERTQELLAAKEAAEAANRAKTEFFANMSHELRTPLNAILGFTQMLVRRSVPLAQRQEYLSIINRSGEHLLALINDVLEMSKIEAGRTTLNPQNFALDQLLTFVKEMFQMKAAAKGLKLIFEQDADLPQYIQTDEQKLRQVLINILGNAIKFTEKGSVTLRVKKKLEAFPLPPASFGITFEVADTGLGIAPHELESVFEVFVQTEQGRNLHQGTGLGLAISRQFVRLLGGEITVSSTLGKSTVFSFDIAVQLADKVNISEQTSREQIISLAPNQPQYRILVADDAFENRQLLVKMLEPLSFEIQEAANGEEAIALSDSWEPHVILMDMRMPVIDGYEATKRIRSQLKGQATVIIALTASVFDNERSIVLSVGCDDFIRKPFQEDVLLEKLAQHLGVRYIYQQPSTSVVEQQKIELTPSDLAEMPDEWISQLHLAATKLNSKLILQAIAQIPDEKSLLAIALKHLADNFRYDVIINLTKNKRSDE</sequence>
<evidence type="ECO:0000256" key="15">
    <source>
        <dbReference type="SAM" id="Coils"/>
    </source>
</evidence>
<dbReference type="InterPro" id="IPR011990">
    <property type="entry name" value="TPR-like_helical_dom_sf"/>
</dbReference>
<dbReference type="InterPro" id="IPR036890">
    <property type="entry name" value="HATPase_C_sf"/>
</dbReference>
<evidence type="ECO:0000256" key="4">
    <source>
        <dbReference type="ARBA" id="ARBA00012438"/>
    </source>
</evidence>
<dbReference type="PATRIC" id="fig|1173022.3.peg.4670"/>
<dbReference type="EMBL" id="CP003620">
    <property type="protein sequence ID" value="AFZ15110.1"/>
    <property type="molecule type" value="Genomic_DNA"/>
</dbReference>
<dbReference type="InterPro" id="IPR004358">
    <property type="entry name" value="Sig_transdc_His_kin-like_C"/>
</dbReference>
<dbReference type="FunFam" id="3.30.565.10:FF:000010">
    <property type="entry name" value="Sensor histidine kinase RcsC"/>
    <property type="match status" value="1"/>
</dbReference>
<evidence type="ECO:0000256" key="1">
    <source>
        <dbReference type="ARBA" id="ARBA00000085"/>
    </source>
</evidence>
<feature type="domain" description="Response regulatory" evidence="17">
    <location>
        <begin position="1184"/>
        <end position="1300"/>
    </location>
</feature>
<dbReference type="SMART" id="SM00448">
    <property type="entry name" value="REC"/>
    <property type="match status" value="1"/>
</dbReference>
<dbReference type="PANTHER" id="PTHR43642">
    <property type="entry name" value="HYBRID SIGNAL TRANSDUCTION HISTIDINE KINASE G"/>
    <property type="match status" value="1"/>
</dbReference>
<evidence type="ECO:0000256" key="2">
    <source>
        <dbReference type="ARBA" id="ARBA00004370"/>
    </source>
</evidence>
<dbReference type="CDD" id="cd17546">
    <property type="entry name" value="REC_hyHK_CKI1_RcsC-like"/>
    <property type="match status" value="1"/>
</dbReference>
<comment type="subcellular location">
    <subcellularLocation>
        <location evidence="2">Membrane</location>
    </subcellularLocation>
</comment>
<evidence type="ECO:0000256" key="8">
    <source>
        <dbReference type="ARBA" id="ARBA00022777"/>
    </source>
</evidence>
<dbReference type="KEGG" id="cep:Cri9333_4324"/>
<comment type="catalytic activity">
    <reaction evidence="1">
        <text>ATP + protein L-histidine = ADP + protein N-phospho-L-histidine.</text>
        <dbReference type="EC" id="2.7.13.3"/>
    </reaction>
</comment>
<keyword evidence="8 18" id="KW-0418">Kinase</keyword>
<dbReference type="PANTHER" id="PTHR43642:SF1">
    <property type="entry name" value="HYBRID SIGNAL TRANSDUCTION HISTIDINE KINASE G"/>
    <property type="match status" value="1"/>
</dbReference>
<dbReference type="eggNOG" id="COG2205">
    <property type="taxonomic scope" value="Bacteria"/>
</dbReference>
<dbReference type="GO" id="GO:0000155">
    <property type="term" value="F:phosphorelay sensor kinase activity"/>
    <property type="evidence" value="ECO:0007669"/>
    <property type="project" value="InterPro"/>
</dbReference>
<dbReference type="InterPro" id="IPR029016">
    <property type="entry name" value="GAF-like_dom_sf"/>
</dbReference>
<dbReference type="SUPFAM" id="SSF55781">
    <property type="entry name" value="GAF domain-like"/>
    <property type="match status" value="1"/>
</dbReference>
<dbReference type="SUPFAM" id="SSF52172">
    <property type="entry name" value="CheY-like"/>
    <property type="match status" value="1"/>
</dbReference>
<keyword evidence="5 14" id="KW-0597">Phosphoprotein</keyword>
<protein>
    <recommendedName>
        <fullName evidence="13">Circadian input-output histidine kinase CikA</fullName>
        <ecNumber evidence="4">2.7.13.3</ecNumber>
    </recommendedName>
</protein>
<dbReference type="HOGENOM" id="CLU_000445_34_2_3"/>